<dbReference type="InterPro" id="IPR043502">
    <property type="entry name" value="DNA/RNA_pol_sf"/>
</dbReference>
<keyword evidence="9" id="KW-0234">DNA repair</keyword>
<dbReference type="Gene3D" id="1.20.1060.10">
    <property type="entry name" value="Taq DNA Polymerase, Chain T, domain 4"/>
    <property type="match status" value="1"/>
</dbReference>
<evidence type="ECO:0000256" key="6">
    <source>
        <dbReference type="ARBA" id="ARBA00022763"/>
    </source>
</evidence>
<keyword evidence="7" id="KW-0239">DNA-directed DNA polymerase</keyword>
<dbReference type="InterPro" id="IPR008918">
    <property type="entry name" value="HhH2"/>
</dbReference>
<proteinExistence type="inferred from homology"/>
<dbReference type="InterPro" id="IPR020045">
    <property type="entry name" value="DNA_polI_H3TH"/>
</dbReference>
<evidence type="ECO:0000256" key="10">
    <source>
        <dbReference type="ARBA" id="ARBA00049244"/>
    </source>
</evidence>
<dbReference type="Gene3D" id="3.40.50.1010">
    <property type="entry name" value="5'-nuclease"/>
    <property type="match status" value="1"/>
</dbReference>
<dbReference type="Pfam" id="PF02739">
    <property type="entry name" value="5_3_exonuc_N"/>
    <property type="match status" value="1"/>
</dbReference>
<dbReference type="InterPro" id="IPR036279">
    <property type="entry name" value="5-3_exonuclease_C_sf"/>
</dbReference>
<accession>A0A1G2PGD3</accession>
<dbReference type="GO" id="GO:0003677">
    <property type="term" value="F:DNA binding"/>
    <property type="evidence" value="ECO:0007669"/>
    <property type="project" value="UniProtKB-KW"/>
</dbReference>
<name>A0A1G2PGD3_9BACT</name>
<dbReference type="FunFam" id="1.10.150.20:FF:000002">
    <property type="entry name" value="DNA polymerase I"/>
    <property type="match status" value="1"/>
</dbReference>
<dbReference type="InterPro" id="IPR020046">
    <property type="entry name" value="5-3_exonucl_a-hlix_arch_N"/>
</dbReference>
<keyword evidence="4" id="KW-0548">Nucleotidyltransferase</keyword>
<dbReference type="Pfam" id="PF00476">
    <property type="entry name" value="DNA_pol_A"/>
    <property type="match status" value="1"/>
</dbReference>
<dbReference type="EC" id="2.7.7.7" evidence="2"/>
<dbReference type="Pfam" id="PF01367">
    <property type="entry name" value="5_3_exonuc"/>
    <property type="match status" value="1"/>
</dbReference>
<dbReference type="SMART" id="SM00279">
    <property type="entry name" value="HhH2"/>
    <property type="match status" value="1"/>
</dbReference>
<dbReference type="CDD" id="cd09898">
    <property type="entry name" value="H3TH_53EXO"/>
    <property type="match status" value="1"/>
</dbReference>
<evidence type="ECO:0000256" key="2">
    <source>
        <dbReference type="ARBA" id="ARBA00012417"/>
    </source>
</evidence>
<keyword evidence="5" id="KW-0235">DNA replication</keyword>
<dbReference type="PANTHER" id="PTHR10133">
    <property type="entry name" value="DNA POLYMERASE I"/>
    <property type="match status" value="1"/>
</dbReference>
<feature type="domain" description="DNA-directed DNA polymerase family A palm" evidence="12">
    <location>
        <begin position="491"/>
        <end position="697"/>
    </location>
</feature>
<dbReference type="SMART" id="SM00482">
    <property type="entry name" value="POLAc"/>
    <property type="match status" value="1"/>
</dbReference>
<keyword evidence="3" id="KW-0808">Transferase</keyword>
<dbReference type="EMBL" id="MHSR01000013">
    <property type="protein sequence ID" value="OHA46652.1"/>
    <property type="molecule type" value="Genomic_DNA"/>
</dbReference>
<feature type="domain" description="5'-3' exonuclease" evidence="11">
    <location>
        <begin position="4"/>
        <end position="272"/>
    </location>
</feature>
<evidence type="ECO:0000256" key="5">
    <source>
        <dbReference type="ARBA" id="ARBA00022705"/>
    </source>
</evidence>
<dbReference type="PANTHER" id="PTHR10133:SF27">
    <property type="entry name" value="DNA POLYMERASE NU"/>
    <property type="match status" value="1"/>
</dbReference>
<dbReference type="PRINTS" id="PR00868">
    <property type="entry name" value="DNAPOLI"/>
</dbReference>
<evidence type="ECO:0000256" key="1">
    <source>
        <dbReference type="ARBA" id="ARBA00007705"/>
    </source>
</evidence>
<dbReference type="Proteomes" id="UP000178869">
    <property type="component" value="Unassembled WGS sequence"/>
</dbReference>
<reference evidence="13 14" key="1">
    <citation type="journal article" date="2016" name="Nat. Commun.">
        <title>Thousands of microbial genomes shed light on interconnected biogeochemical processes in an aquifer system.</title>
        <authorList>
            <person name="Anantharaman K."/>
            <person name="Brown C.T."/>
            <person name="Hug L.A."/>
            <person name="Sharon I."/>
            <person name="Castelle C.J."/>
            <person name="Probst A.J."/>
            <person name="Thomas B.C."/>
            <person name="Singh A."/>
            <person name="Wilkins M.J."/>
            <person name="Karaoz U."/>
            <person name="Brodie E.L."/>
            <person name="Williams K.H."/>
            <person name="Hubbard S.S."/>
            <person name="Banfield J.F."/>
        </authorList>
    </citation>
    <scope>NUCLEOTIDE SEQUENCE [LARGE SCALE GENOMIC DNA]</scope>
</reference>
<dbReference type="GO" id="GO:0003887">
    <property type="term" value="F:DNA-directed DNA polymerase activity"/>
    <property type="evidence" value="ECO:0007669"/>
    <property type="project" value="UniProtKB-KW"/>
</dbReference>
<dbReference type="CDD" id="cd08637">
    <property type="entry name" value="DNA_pol_A_pol_I_C"/>
    <property type="match status" value="1"/>
</dbReference>
<dbReference type="FunFam" id="1.10.150.20:FF:000003">
    <property type="entry name" value="DNA polymerase I"/>
    <property type="match status" value="1"/>
</dbReference>
<dbReference type="GO" id="GO:0008409">
    <property type="term" value="F:5'-3' exonuclease activity"/>
    <property type="evidence" value="ECO:0007669"/>
    <property type="project" value="InterPro"/>
</dbReference>
<comment type="caution">
    <text evidence="13">The sequence shown here is derived from an EMBL/GenBank/DDBJ whole genome shotgun (WGS) entry which is preliminary data.</text>
</comment>
<gene>
    <name evidence="13" type="ORF">A2828_01980</name>
</gene>
<evidence type="ECO:0000256" key="8">
    <source>
        <dbReference type="ARBA" id="ARBA00023125"/>
    </source>
</evidence>
<evidence type="ECO:0000256" key="4">
    <source>
        <dbReference type="ARBA" id="ARBA00022695"/>
    </source>
</evidence>
<evidence type="ECO:0000313" key="13">
    <source>
        <dbReference type="EMBL" id="OHA46652.1"/>
    </source>
</evidence>
<dbReference type="SUPFAM" id="SSF56672">
    <property type="entry name" value="DNA/RNA polymerases"/>
    <property type="match status" value="1"/>
</dbReference>
<keyword evidence="6" id="KW-0227">DNA damage</keyword>
<dbReference type="SMART" id="SM00475">
    <property type="entry name" value="53EXOc"/>
    <property type="match status" value="1"/>
</dbReference>
<dbReference type="InterPro" id="IPR002421">
    <property type="entry name" value="5-3_exonuclease"/>
</dbReference>
<protein>
    <recommendedName>
        <fullName evidence="2">DNA-directed DNA polymerase</fullName>
        <ecNumber evidence="2">2.7.7.7</ecNumber>
    </recommendedName>
</protein>
<evidence type="ECO:0000313" key="14">
    <source>
        <dbReference type="Proteomes" id="UP000178869"/>
    </source>
</evidence>
<dbReference type="GO" id="GO:0006302">
    <property type="term" value="P:double-strand break repair"/>
    <property type="evidence" value="ECO:0007669"/>
    <property type="project" value="TreeGrafter"/>
</dbReference>
<dbReference type="InterPro" id="IPR002298">
    <property type="entry name" value="DNA_polymerase_A"/>
</dbReference>
<dbReference type="GO" id="GO:0006261">
    <property type="term" value="P:DNA-templated DNA replication"/>
    <property type="evidence" value="ECO:0007669"/>
    <property type="project" value="InterPro"/>
</dbReference>
<dbReference type="SUPFAM" id="SSF47807">
    <property type="entry name" value="5' to 3' exonuclease, C-terminal subdomain"/>
    <property type="match status" value="1"/>
</dbReference>
<evidence type="ECO:0000256" key="7">
    <source>
        <dbReference type="ARBA" id="ARBA00022932"/>
    </source>
</evidence>
<dbReference type="InterPro" id="IPR019760">
    <property type="entry name" value="DNA-dir_DNA_pol_A_CS"/>
</dbReference>
<evidence type="ECO:0000259" key="11">
    <source>
        <dbReference type="SMART" id="SM00475"/>
    </source>
</evidence>
<keyword evidence="8" id="KW-0238">DNA-binding</keyword>
<organism evidence="13 14">
    <name type="scientific">Candidatus Terrybacteria bacterium RIFCSPHIGHO2_01_FULL_43_35</name>
    <dbReference type="NCBI Taxonomy" id="1802361"/>
    <lineage>
        <taxon>Bacteria</taxon>
        <taxon>Candidatus Terryibacteriota</taxon>
    </lineage>
</organism>
<evidence type="ECO:0000256" key="9">
    <source>
        <dbReference type="ARBA" id="ARBA00023204"/>
    </source>
</evidence>
<dbReference type="Gene3D" id="3.30.70.370">
    <property type="match status" value="1"/>
</dbReference>
<comment type="catalytic activity">
    <reaction evidence="10">
        <text>DNA(n) + a 2'-deoxyribonucleoside 5'-triphosphate = DNA(n+1) + diphosphate</text>
        <dbReference type="Rhea" id="RHEA:22508"/>
        <dbReference type="Rhea" id="RHEA-COMP:17339"/>
        <dbReference type="Rhea" id="RHEA-COMP:17340"/>
        <dbReference type="ChEBI" id="CHEBI:33019"/>
        <dbReference type="ChEBI" id="CHEBI:61560"/>
        <dbReference type="ChEBI" id="CHEBI:173112"/>
        <dbReference type="EC" id="2.7.7.7"/>
    </reaction>
</comment>
<dbReference type="SUPFAM" id="SSF88723">
    <property type="entry name" value="PIN domain-like"/>
    <property type="match status" value="1"/>
</dbReference>
<dbReference type="PROSITE" id="PS00447">
    <property type="entry name" value="DNA_POLYMERASE_A"/>
    <property type="match status" value="1"/>
</dbReference>
<evidence type="ECO:0000256" key="3">
    <source>
        <dbReference type="ARBA" id="ARBA00022679"/>
    </source>
</evidence>
<dbReference type="Gene3D" id="1.10.150.20">
    <property type="entry name" value="5' to 3' exonuclease, C-terminal subdomain"/>
    <property type="match status" value="2"/>
</dbReference>
<evidence type="ECO:0000259" key="12">
    <source>
        <dbReference type="SMART" id="SM00482"/>
    </source>
</evidence>
<comment type="similarity">
    <text evidence="1">Belongs to the DNA polymerase type-A family.</text>
</comment>
<dbReference type="InterPro" id="IPR029060">
    <property type="entry name" value="PIN-like_dom_sf"/>
</dbReference>
<dbReference type="AlphaFoldDB" id="A0A1G2PGD3"/>
<sequence>MPNKKQVLIIDISALFHRAWHALPPLTTPSGEPISAIYGLANLLLRVLAEIKPDYALAALDTPVKTFRHEIFPEYKATRPEPPDDLKKQFSKITDLLFALKIPMLSAEGFEADDVIGTVAASLYRDYPDLNILILSSDRDVWQLINDRTAVLALKKGVSELQRVQAQDALNRFGAIPERIPDFKALAGDSSDNIAGIRGLGDKSAHSLLSNFGSLEGLYDAMDKGEDKRIRLLKRFKDALLNNKSKILTARTLATIRKDAPVVFSLDYLAWKEPEIAAAKDLFTRWGFLTLIKRLQDNNNKNTQSGHNKKEILEMIENAEAAGIFSSTISKLERDLVPIFDRMTQKGILIDPEYLRKISKEFKKKKKDIEIELFELAKKEFNPASSDQVRNILVGMLGNQARILRKTTGGKSSTAFRELKRLETRYPFVEKILAWREIAKLLSTYIDALPKTISPADGRIHSTFLQLGTSSGRISSMKPNLQNIPIKSEYGRAVRKAFIAPKGRFLLSADYSQIELRVIAHLSGDRTMIDTFLLGQDIHVLTASKIFHVKIENVTPDMRSRAKTLNFGILYGMGSKRLAEETDMNHDEARDFIAEYFGQFPDVATWIQNTKNKARELGFAETMFGRKRFIPEALSPNPVMRAQGERAAVNMPIQGTAADIMKFALLECTRTLEENENSGDMLLQVHDEILFEINQDSLDYLAPKIIKAMTEAVKLKAPLEVSVSYGSSWGDMLLWKK</sequence>
<dbReference type="CDD" id="cd09859">
    <property type="entry name" value="PIN_53EXO"/>
    <property type="match status" value="1"/>
</dbReference>
<dbReference type="InterPro" id="IPR001098">
    <property type="entry name" value="DNA-dir_DNA_pol_A_palm_dom"/>
</dbReference>